<organism evidence="3 4">
    <name type="scientific">Filobasidium floriforme</name>
    <dbReference type="NCBI Taxonomy" id="5210"/>
    <lineage>
        <taxon>Eukaryota</taxon>
        <taxon>Fungi</taxon>
        <taxon>Dikarya</taxon>
        <taxon>Basidiomycota</taxon>
        <taxon>Agaricomycotina</taxon>
        <taxon>Tremellomycetes</taxon>
        <taxon>Filobasidiales</taxon>
        <taxon>Filobasidiaceae</taxon>
        <taxon>Filobasidium</taxon>
    </lineage>
</organism>
<keyword evidence="2" id="KW-0472">Membrane</keyword>
<evidence type="ECO:0000256" key="1">
    <source>
        <dbReference type="SAM" id="MobiDB-lite"/>
    </source>
</evidence>
<dbReference type="InterPro" id="IPR039751">
    <property type="entry name" value="HERPUD1/2"/>
</dbReference>
<dbReference type="PANTHER" id="PTHR12943">
    <property type="entry name" value="HOMOCYSTEINE-RESPONSIVE ENDOPLASMIC RETICULUM-RESIDENT UNIQUITIN-LIKE DOMAIN HERPUD PROTEIN FAMILY MEMBER"/>
    <property type="match status" value="1"/>
</dbReference>
<feature type="compositionally biased region" description="Low complexity" evidence="1">
    <location>
        <begin position="624"/>
        <end position="639"/>
    </location>
</feature>
<feature type="region of interest" description="Disordered" evidence="1">
    <location>
        <begin position="457"/>
        <end position="494"/>
    </location>
</feature>
<evidence type="ECO:0008006" key="5">
    <source>
        <dbReference type="Google" id="ProtNLM"/>
    </source>
</evidence>
<dbReference type="AlphaFoldDB" id="A0A8K0JJ30"/>
<dbReference type="Gene3D" id="3.10.20.90">
    <property type="entry name" value="Phosphatidylinositol 3-kinase Catalytic Subunit, Chain A, domain 1"/>
    <property type="match status" value="1"/>
</dbReference>
<proteinExistence type="predicted"/>
<keyword evidence="2" id="KW-1133">Transmembrane helix</keyword>
<feature type="compositionally biased region" description="Polar residues" evidence="1">
    <location>
        <begin position="658"/>
        <end position="678"/>
    </location>
</feature>
<evidence type="ECO:0000313" key="4">
    <source>
        <dbReference type="Proteomes" id="UP000812966"/>
    </source>
</evidence>
<feature type="region of interest" description="Disordered" evidence="1">
    <location>
        <begin position="655"/>
        <end position="711"/>
    </location>
</feature>
<evidence type="ECO:0000256" key="2">
    <source>
        <dbReference type="SAM" id="Phobius"/>
    </source>
</evidence>
<gene>
    <name evidence="3" type="ORF">FFLO_04306</name>
</gene>
<feature type="transmembrane region" description="Helical" evidence="2">
    <location>
        <begin position="423"/>
        <end position="442"/>
    </location>
</feature>
<feature type="region of interest" description="Disordered" evidence="1">
    <location>
        <begin position="530"/>
        <end position="553"/>
    </location>
</feature>
<reference evidence="3" key="1">
    <citation type="submission" date="2020-04" db="EMBL/GenBank/DDBJ databases">
        <title>Analysis of mating type loci in Filobasidium floriforme.</title>
        <authorList>
            <person name="Nowrousian M."/>
        </authorList>
    </citation>
    <scope>NUCLEOTIDE SEQUENCE</scope>
    <source>
        <strain evidence="3">CBS 6242</strain>
    </source>
</reference>
<dbReference type="Proteomes" id="UP000812966">
    <property type="component" value="Unassembled WGS sequence"/>
</dbReference>
<dbReference type="EMBL" id="JABELV010000089">
    <property type="protein sequence ID" value="KAG7531508.1"/>
    <property type="molecule type" value="Genomic_DNA"/>
</dbReference>
<sequence>MEPPDAVPDIPGPADTGSENKFRIRFLFASGERDVVSAFEPDATFLEVKDKVLEEQRKGDVDMDRVQTEEKPRLVWGGRLLRDDEVLKDVLVNNAVEHSMIVAASTEREPLVPIRKVATRQRTPKPRPPSIDRRNSPTSATTSPGSRPQPSQPETRTGTQAFEASVAGLREGATMSNLVSRVQTSALNPQPVLIPNPGYIAAYETLFYYTFLATNEIYLFAGEPGLGWYDMRPAPLFPVEKVKEAAEAFLKINGIRRDGTLGEEMEPIEIVDAASKEEREGEEMLKDTERKKDVEGDEYVEVEVNGLPYKMTLPEPSYITAEQKRALGRYCAHRRMIKTLQELLVATPLYAPYTTRTVRITAQAATSPRGWIAFRRGYFMFRIPMPDFFLIFAIWVSAFWSLIKVGTVLYMFTRGIPRDDPKFLCLAGLALGWWIWDCGTHLRRARASRRRAREAERARVRAARGAAPGQGRARHREARPANGNTPTRIARPHSGGRAARFRAFWINIGIAYDRRVVRLFYYTPEGNGSSRTAPLEVNDRRIPGSDENLPHPPPPPSAFWRLFCLPLILFFATMVPALDTGRRSAILERERHMRLLVEKLTKEKTAKEAALEAKRKEDDEKAAEQASTSGSSQTAGSSAVPPDFFSEAAYRAAREATIASQDSPEASGSNEAQGTDNSEPLAETVGSQQPLDAPQSDRPAPHTSDQAEVSPSPIMPRFLCAEAIAYYRRIIGTTERIDWEAERQAQAALLANNGGGGNNDGVEGAAALAAGDEQVAPVL</sequence>
<dbReference type="PANTHER" id="PTHR12943:SF27">
    <property type="entry name" value="HOMOCYSTEINE-INDUCED ENDOPLASMIC RETICULUM PROTEIN, ISOFORM A"/>
    <property type="match status" value="1"/>
</dbReference>
<comment type="caution">
    <text evidence="3">The sequence shown here is derived from an EMBL/GenBank/DDBJ whole genome shotgun (WGS) entry which is preliminary data.</text>
</comment>
<keyword evidence="2" id="KW-0812">Transmembrane</keyword>
<feature type="region of interest" description="Disordered" evidence="1">
    <location>
        <begin position="112"/>
        <end position="158"/>
    </location>
</feature>
<keyword evidence="4" id="KW-1185">Reference proteome</keyword>
<name>A0A8K0JJ30_9TREE</name>
<dbReference type="InterPro" id="IPR029071">
    <property type="entry name" value="Ubiquitin-like_domsf"/>
</dbReference>
<evidence type="ECO:0000313" key="3">
    <source>
        <dbReference type="EMBL" id="KAG7531508.1"/>
    </source>
</evidence>
<dbReference type="GO" id="GO:0030968">
    <property type="term" value="P:endoplasmic reticulum unfolded protein response"/>
    <property type="evidence" value="ECO:0007669"/>
    <property type="project" value="TreeGrafter"/>
</dbReference>
<feature type="transmembrane region" description="Helical" evidence="2">
    <location>
        <begin position="388"/>
        <end position="411"/>
    </location>
</feature>
<feature type="region of interest" description="Disordered" evidence="1">
    <location>
        <begin position="606"/>
        <end position="642"/>
    </location>
</feature>
<accession>A0A8K0JJ30</accession>
<protein>
    <recommendedName>
        <fullName evidence="5">Ubiquitin-like domain-containing protein</fullName>
    </recommendedName>
</protein>
<dbReference type="SUPFAM" id="SSF54236">
    <property type="entry name" value="Ubiquitin-like"/>
    <property type="match status" value="1"/>
</dbReference>
<feature type="compositionally biased region" description="Polar residues" evidence="1">
    <location>
        <begin position="136"/>
        <end position="158"/>
    </location>
</feature>
<feature type="compositionally biased region" description="Basic and acidic residues" evidence="1">
    <location>
        <begin position="606"/>
        <end position="623"/>
    </location>
</feature>